<name>A0ACC2ZZI3_9EURO</name>
<evidence type="ECO:0000313" key="2">
    <source>
        <dbReference type="Proteomes" id="UP001172386"/>
    </source>
</evidence>
<accession>A0ACC2ZZI3</accession>
<dbReference type="Proteomes" id="UP001172386">
    <property type="component" value="Unassembled WGS sequence"/>
</dbReference>
<evidence type="ECO:0000313" key="1">
    <source>
        <dbReference type="EMBL" id="KAJ9653190.1"/>
    </source>
</evidence>
<protein>
    <submittedName>
        <fullName evidence="1">Pheromone-regulated protein prm10</fullName>
    </submittedName>
</protein>
<gene>
    <name evidence="1" type="primary">PRM10_2</name>
    <name evidence="1" type="ORF">H2198_007601</name>
</gene>
<keyword evidence="2" id="KW-1185">Reference proteome</keyword>
<dbReference type="EMBL" id="JAPDRQ010000163">
    <property type="protein sequence ID" value="KAJ9653190.1"/>
    <property type="molecule type" value="Genomic_DNA"/>
</dbReference>
<proteinExistence type="predicted"/>
<comment type="caution">
    <text evidence="1">The sequence shown here is derived from an EMBL/GenBank/DDBJ whole genome shotgun (WGS) entry which is preliminary data.</text>
</comment>
<organism evidence="1 2">
    <name type="scientific">Neophaeococcomyces mojaviensis</name>
    <dbReference type="NCBI Taxonomy" id="3383035"/>
    <lineage>
        <taxon>Eukaryota</taxon>
        <taxon>Fungi</taxon>
        <taxon>Dikarya</taxon>
        <taxon>Ascomycota</taxon>
        <taxon>Pezizomycotina</taxon>
        <taxon>Eurotiomycetes</taxon>
        <taxon>Chaetothyriomycetidae</taxon>
        <taxon>Chaetothyriales</taxon>
        <taxon>Chaetothyriales incertae sedis</taxon>
        <taxon>Neophaeococcomyces</taxon>
    </lineage>
</organism>
<reference evidence="1" key="1">
    <citation type="submission" date="2022-10" db="EMBL/GenBank/DDBJ databases">
        <title>Culturing micro-colonial fungi from biological soil crusts in the Mojave desert and describing Neophaeococcomyces mojavensis, and introducing the new genera and species Taxawa tesnikishii.</title>
        <authorList>
            <person name="Kurbessoian T."/>
            <person name="Stajich J.E."/>
        </authorList>
    </citation>
    <scope>NUCLEOTIDE SEQUENCE</scope>
    <source>
        <strain evidence="1">JES_112</strain>
    </source>
</reference>
<sequence length="895" mass="98441">MSSPSSQEGSTASSTNGSTQGSRAQSVSGGIRHGPPKPRHNVKFSMGLDDEEDVQENSSKRFSLPELRLSEPDHDSESLPFPAPVADTVNWNKRKDAAALNAHDKANRHADRVKRHQAHSAPSSRRTSYDGASTIVGTPSPYMSPKQKPLADHPVRFDDIPLADLMKEKTETYVLDDDDTSDTDREDVELRLKPLKRQETEHLDEAKRLVRTFTTTGEYLAPGGRQHQSGTATPAIDQRSHEYDYVPRPENYKPSILSMLLSVNAATIPAEKTSQLTHQQNNYLAKKLAPYENAATDPRRITPDYFTRKQMPRSPGSLSGTQTPLSSSEQSSGYLTPRQKRPKWYKADERQLNSMGSLGSSSQADSGLSVPETATQQKPVLSRTSSTSRIDSALSLIKHPISHMRKASSGSSGNVRRPATEEQYASIAERLASQEYLIEMCKALMAYGAPTHRLEELMQMAARKLQIYASFQYLPSCMIVSFDDPDTHTTELKLVKEPTAVDLGKLKEVQEVYKDVMHNQYSVMEAMDDIREIRNRKKRFNTITLILMYGIAAVSVGPFAFSARPIDFPIAFLLGIILGSLQLGLATRSAQFSHIFEVAGTFVTSLAARGFGSILSSSGQPIFCFSALAQSSIALILPGWIILSAALELQSRNIIAGSIRMVYAIIYTLFLGFGILIGTTIMGLMYTDATNDLTCEMPWYWNVNDPSERWKLIYTKFMWVPVFTICLAMINQAKFKQMPWMCFISVCGYQVNYWSSIRFSQNIQVANALGAFVIGLLANLYSRLGHGVAAATMLPAIFVMVPSGLAASGSLVAGLTSANQITHNVTGISIVNNGTQGFYDAQNVTSSTNDSLYGGTIFNVGYGMVQVAIGISVGLFLSALVIYPFGKKRSGIFSF</sequence>